<keyword evidence="3" id="KW-1185">Reference proteome</keyword>
<keyword evidence="1" id="KW-0812">Transmembrane</keyword>
<dbReference type="EMBL" id="FN649742">
    <property type="protein sequence ID" value="CBJ28022.1"/>
    <property type="molecule type" value="Genomic_DNA"/>
</dbReference>
<feature type="transmembrane region" description="Helical" evidence="1">
    <location>
        <begin position="74"/>
        <end position="97"/>
    </location>
</feature>
<evidence type="ECO:0000313" key="2">
    <source>
        <dbReference type="EMBL" id="CBJ28022.1"/>
    </source>
</evidence>
<dbReference type="OrthoDB" id="10341336at2759"/>
<evidence type="ECO:0000313" key="3">
    <source>
        <dbReference type="Proteomes" id="UP000002630"/>
    </source>
</evidence>
<feature type="transmembrane region" description="Helical" evidence="1">
    <location>
        <begin position="44"/>
        <end position="62"/>
    </location>
</feature>
<gene>
    <name evidence="2" type="ORF">Esi_0089_0070</name>
</gene>
<keyword evidence="1" id="KW-1133">Transmembrane helix</keyword>
<reference evidence="2 3" key="1">
    <citation type="journal article" date="2010" name="Nature">
        <title>The Ectocarpus genome and the independent evolution of multicellularity in brown algae.</title>
        <authorList>
            <person name="Cock J.M."/>
            <person name="Sterck L."/>
            <person name="Rouze P."/>
            <person name="Scornet D."/>
            <person name="Allen A.E."/>
            <person name="Amoutzias G."/>
            <person name="Anthouard V."/>
            <person name="Artiguenave F."/>
            <person name="Aury J.M."/>
            <person name="Badger J.H."/>
            <person name="Beszteri B."/>
            <person name="Billiau K."/>
            <person name="Bonnet E."/>
            <person name="Bothwell J.H."/>
            <person name="Bowler C."/>
            <person name="Boyen C."/>
            <person name="Brownlee C."/>
            <person name="Carrano C.J."/>
            <person name="Charrier B."/>
            <person name="Cho G.Y."/>
            <person name="Coelho S.M."/>
            <person name="Collen J."/>
            <person name="Corre E."/>
            <person name="Da Silva C."/>
            <person name="Delage L."/>
            <person name="Delaroque N."/>
            <person name="Dittami S.M."/>
            <person name="Doulbeau S."/>
            <person name="Elias M."/>
            <person name="Farnham G."/>
            <person name="Gachon C.M."/>
            <person name="Gschloessl B."/>
            <person name="Heesch S."/>
            <person name="Jabbari K."/>
            <person name="Jubin C."/>
            <person name="Kawai H."/>
            <person name="Kimura K."/>
            <person name="Kloareg B."/>
            <person name="Kupper F.C."/>
            <person name="Lang D."/>
            <person name="Le Bail A."/>
            <person name="Leblanc C."/>
            <person name="Lerouge P."/>
            <person name="Lohr M."/>
            <person name="Lopez P.J."/>
            <person name="Martens C."/>
            <person name="Maumus F."/>
            <person name="Michel G."/>
            <person name="Miranda-Saavedra D."/>
            <person name="Morales J."/>
            <person name="Moreau H."/>
            <person name="Motomura T."/>
            <person name="Nagasato C."/>
            <person name="Napoli C.A."/>
            <person name="Nelson D.R."/>
            <person name="Nyvall-Collen P."/>
            <person name="Peters A.F."/>
            <person name="Pommier C."/>
            <person name="Potin P."/>
            <person name="Poulain J."/>
            <person name="Quesneville H."/>
            <person name="Read B."/>
            <person name="Rensing S.A."/>
            <person name="Ritter A."/>
            <person name="Rousvoal S."/>
            <person name="Samanta M."/>
            <person name="Samson G."/>
            <person name="Schroeder D.C."/>
            <person name="Segurens B."/>
            <person name="Strittmatter M."/>
            <person name="Tonon T."/>
            <person name="Tregear J.W."/>
            <person name="Valentin K."/>
            <person name="von Dassow P."/>
            <person name="Yamagishi T."/>
            <person name="Van de Peer Y."/>
            <person name="Wincker P."/>
        </authorList>
    </citation>
    <scope>NUCLEOTIDE SEQUENCE [LARGE SCALE GENOMIC DNA]</scope>
    <source>
        <strain evidence="3">Ec32 / CCAP1310/4</strain>
    </source>
</reference>
<feature type="transmembrane region" description="Helical" evidence="1">
    <location>
        <begin position="12"/>
        <end position="32"/>
    </location>
</feature>
<accession>D7G8H7</accession>
<feature type="transmembrane region" description="Helical" evidence="1">
    <location>
        <begin position="103"/>
        <end position="125"/>
    </location>
</feature>
<sequence length="164" mass="16941">MDDLLQPTCWAGMQAMGTLLGTMFGFVSAALLTPIDGGEREHGLPAAPGVIMGSSLGVLAAYSAGEGTQPLRQLLYLLLLSVGAAAVTTAACSWLTGDVLQNGGSVGIMVLATVASLGSTAVFTIDKHNMLLTRAATAAAFDDRERHEGLPHLQEESLMDLKAV</sequence>
<keyword evidence="1" id="KW-0472">Membrane</keyword>
<organism evidence="2 3">
    <name type="scientific">Ectocarpus siliculosus</name>
    <name type="common">Brown alga</name>
    <name type="synonym">Conferva siliculosa</name>
    <dbReference type="NCBI Taxonomy" id="2880"/>
    <lineage>
        <taxon>Eukaryota</taxon>
        <taxon>Sar</taxon>
        <taxon>Stramenopiles</taxon>
        <taxon>Ochrophyta</taxon>
        <taxon>PX clade</taxon>
        <taxon>Phaeophyceae</taxon>
        <taxon>Ectocarpales</taxon>
        <taxon>Ectocarpaceae</taxon>
        <taxon>Ectocarpus</taxon>
    </lineage>
</organism>
<proteinExistence type="predicted"/>
<dbReference type="InParanoid" id="D7G8H7"/>
<evidence type="ECO:0000256" key="1">
    <source>
        <dbReference type="SAM" id="Phobius"/>
    </source>
</evidence>
<dbReference type="AlphaFoldDB" id="D7G8H7"/>
<name>D7G8H7_ECTSI</name>
<dbReference type="Proteomes" id="UP000002630">
    <property type="component" value="Linkage Group LG17"/>
</dbReference>
<protein>
    <submittedName>
        <fullName evidence="2">Uncharacterized protein</fullName>
    </submittedName>
</protein>
<dbReference type="EMBL" id="FN649127">
    <property type="protein sequence ID" value="CBJ28022.1"/>
    <property type="molecule type" value="Genomic_DNA"/>
</dbReference>